<organism evidence="3 4">
    <name type="scientific">Anolis carolinensis</name>
    <name type="common">Green anole</name>
    <name type="synonym">American chameleon</name>
    <dbReference type="NCBI Taxonomy" id="28377"/>
    <lineage>
        <taxon>Eukaryota</taxon>
        <taxon>Metazoa</taxon>
        <taxon>Chordata</taxon>
        <taxon>Craniata</taxon>
        <taxon>Vertebrata</taxon>
        <taxon>Euteleostomi</taxon>
        <taxon>Lepidosauria</taxon>
        <taxon>Squamata</taxon>
        <taxon>Bifurcata</taxon>
        <taxon>Unidentata</taxon>
        <taxon>Episquamata</taxon>
        <taxon>Toxicofera</taxon>
        <taxon>Iguania</taxon>
        <taxon>Dactyloidae</taxon>
        <taxon>Anolis</taxon>
    </lineage>
</organism>
<keyword evidence="2" id="KW-0812">Transmembrane</keyword>
<accession>A0A803U0B9</accession>
<evidence type="ECO:0000256" key="1">
    <source>
        <dbReference type="SAM" id="Coils"/>
    </source>
</evidence>
<dbReference type="GO" id="GO:0005829">
    <property type="term" value="C:cytosol"/>
    <property type="evidence" value="ECO:0007669"/>
    <property type="project" value="GOC"/>
</dbReference>
<dbReference type="AlphaFoldDB" id="A0A803U0B9"/>
<reference evidence="3 4" key="1">
    <citation type="submission" date="2009-12" db="EMBL/GenBank/DDBJ databases">
        <title>The Genome Sequence of Anolis carolinensis (Green Anole Lizard).</title>
        <authorList>
            <consortium name="The Genome Sequencing Platform"/>
            <person name="Di Palma F."/>
            <person name="Alfoldi J."/>
            <person name="Heiman D."/>
            <person name="Young S."/>
            <person name="Grabherr M."/>
            <person name="Johnson J."/>
            <person name="Lander E.S."/>
            <person name="Lindblad-Toh K."/>
        </authorList>
    </citation>
    <scope>NUCLEOTIDE SEQUENCE [LARGE SCALE GENOMIC DNA]</scope>
    <source>
        <strain evidence="3 4">JBL SC #1</strain>
    </source>
</reference>
<dbReference type="InterPro" id="IPR034592">
    <property type="entry name" value="CCDC91"/>
</dbReference>
<feature type="coiled-coil region" evidence="1">
    <location>
        <begin position="373"/>
        <end position="416"/>
    </location>
</feature>
<keyword evidence="2" id="KW-1133">Transmembrane helix</keyword>
<proteinExistence type="predicted"/>
<name>A0A803U0B9_ANOCA</name>
<feature type="transmembrane region" description="Helical" evidence="2">
    <location>
        <begin position="20"/>
        <end position="37"/>
    </location>
</feature>
<dbReference type="PANTHER" id="PTHR35072">
    <property type="entry name" value="COILED-COIL DOMAIN-CONTAINING PROTEIN 91"/>
    <property type="match status" value="1"/>
</dbReference>
<dbReference type="Ensembl" id="ENSACAT00000056896.1">
    <property type="protein sequence ID" value="ENSACAP00000040909.1"/>
    <property type="gene ID" value="ENSACAG00000002407.4"/>
</dbReference>
<dbReference type="GO" id="GO:0090160">
    <property type="term" value="P:Golgi to lysosome transport"/>
    <property type="evidence" value="ECO:0000318"/>
    <property type="project" value="GO_Central"/>
</dbReference>
<dbReference type="Bgee" id="ENSACAG00000002407">
    <property type="expression patterns" value="Expressed in embryonic post-anal tail and 13 other cell types or tissues"/>
</dbReference>
<dbReference type="GO" id="GO:0042802">
    <property type="term" value="F:identical protein binding"/>
    <property type="evidence" value="ECO:0007669"/>
    <property type="project" value="Ensembl"/>
</dbReference>
<dbReference type="GeneTree" id="ENSGT00390000015899"/>
<reference evidence="3" key="3">
    <citation type="submission" date="2025-09" db="UniProtKB">
        <authorList>
            <consortium name="Ensembl"/>
        </authorList>
    </citation>
    <scope>IDENTIFICATION</scope>
</reference>
<evidence type="ECO:0000313" key="4">
    <source>
        <dbReference type="Proteomes" id="UP000001646"/>
    </source>
</evidence>
<dbReference type="GO" id="GO:0005802">
    <property type="term" value="C:trans-Golgi network"/>
    <property type="evidence" value="ECO:0000318"/>
    <property type="project" value="GO_Central"/>
</dbReference>
<keyword evidence="1" id="KW-0175">Coiled coil</keyword>
<keyword evidence="2" id="KW-0472">Membrane</keyword>
<reference evidence="3" key="2">
    <citation type="submission" date="2025-08" db="UniProtKB">
        <authorList>
            <consortium name="Ensembl"/>
        </authorList>
    </citation>
    <scope>IDENTIFICATION</scope>
</reference>
<dbReference type="Proteomes" id="UP000001646">
    <property type="component" value="Chromosome 5"/>
</dbReference>
<evidence type="ECO:0000313" key="3">
    <source>
        <dbReference type="Ensembl" id="ENSACAP00000040909.1"/>
    </source>
</evidence>
<sequence length="462" mass="53052">MAKMHDKWALVIKSVSCHSFVLVGFLSIFSLLCAVLFRKTFSSVVFLFVSYFHLNTVSEIHMPQTVSAEILLEQPVTSSCLDSSHVAVSSVDDIRLDSQPSTIVLNSDDLKKQTPLSTSPSLEVAVSSLNLTEDLEAVTDENGDEELGLNDSDKHFQQTLSTLEVKLKTADDEKCRIKQELKDLLGKYEILETNFLKENEDKLISHQEEYDKIQEKHKLELEDLRRAGHEALTIIVEEFKALLQTVVQLRGEAIEKQYVSAIVKQAQKCEGLLLAQHQKLIDMLDKECEVLGKKSEESLFQQFQKYKEILENCMETERKTNEEALAAAIKIEKEEMQASVMTAIKAERESMEKLHAEEREIWKAERKKDHKEIAQAIENAVQEERQCNEATVKAVLIEQQQKCEKAIEEAVQQSRKELMVYIKNRKRVSYSCRTLVPIGPCWYKKEMIICWPQDFKMSDQLF</sequence>
<dbReference type="InParanoid" id="A0A803U0B9"/>
<dbReference type="GO" id="GO:0005654">
    <property type="term" value="C:nucleoplasm"/>
    <property type="evidence" value="ECO:0007669"/>
    <property type="project" value="Ensembl"/>
</dbReference>
<dbReference type="PANTHER" id="PTHR35072:SF1">
    <property type="entry name" value="COILED-COIL DOMAIN-CONTAINING PROTEIN 91"/>
    <property type="match status" value="1"/>
</dbReference>
<keyword evidence="4" id="KW-1185">Reference proteome</keyword>
<evidence type="ECO:0000256" key="2">
    <source>
        <dbReference type="SAM" id="Phobius"/>
    </source>
</evidence>
<gene>
    <name evidence="3" type="primary">CCDC91</name>
</gene>
<protein>
    <submittedName>
        <fullName evidence="3">Coiled-coil domain containing 91</fullName>
    </submittedName>
</protein>